<gene>
    <name evidence="1" type="ORF">CS063_04885</name>
</gene>
<reference evidence="1" key="1">
    <citation type="submission" date="2017-10" db="EMBL/GenBank/DDBJ databases">
        <title>Genome sequence of cellulolytic Lachnospiraceae bacterium XHS1971 isolated from hotspring sediment.</title>
        <authorList>
            <person name="Vasudevan G."/>
            <person name="Joshi A.J."/>
            <person name="Hivarkar S."/>
            <person name="Lanjekar V.B."/>
            <person name="Dhakephalkar P.K."/>
            <person name="Dagar S."/>
        </authorList>
    </citation>
    <scope>NUCLEOTIDE SEQUENCE</scope>
    <source>
        <strain evidence="1">XHS1971</strain>
    </source>
</reference>
<evidence type="ECO:0000313" key="1">
    <source>
        <dbReference type="EMBL" id="PHV71388.1"/>
    </source>
</evidence>
<dbReference type="EMBL" id="PEDL01000003">
    <property type="protein sequence ID" value="PHV71388.1"/>
    <property type="molecule type" value="Genomic_DNA"/>
</dbReference>
<keyword evidence="2" id="KW-1185">Reference proteome</keyword>
<proteinExistence type="predicted"/>
<evidence type="ECO:0000313" key="2">
    <source>
        <dbReference type="Proteomes" id="UP000224460"/>
    </source>
</evidence>
<accession>A0AC61DEB0</accession>
<dbReference type="Proteomes" id="UP000224460">
    <property type="component" value="Unassembled WGS sequence"/>
</dbReference>
<sequence>MVFNNEIPSVIAEKGTKRIFTKGENIYKINTQVTNCYFILSGIAKIYIDHDNGRRSILDFARTNDWLGEISLFSEEKEIKENRVLQEIACLEFDLKALRKLCKEDASVSFYFATYISNKLLSRSYRMSESLNYSLNKRLAAFILQYQQGGKYEISHTDAAEYLNVSYRHVLYVMKQFRESGILEKDKEKGYRIMDSDKLKRHKSY</sequence>
<protein>
    <submittedName>
        <fullName evidence="1">Crp/Fnr family transcriptional regulator</fullName>
    </submittedName>
</protein>
<organism evidence="1 2">
    <name type="scientific">Sporanaerobium hydrogeniformans</name>
    <dbReference type="NCBI Taxonomy" id="3072179"/>
    <lineage>
        <taxon>Bacteria</taxon>
        <taxon>Bacillati</taxon>
        <taxon>Bacillota</taxon>
        <taxon>Clostridia</taxon>
        <taxon>Lachnospirales</taxon>
        <taxon>Lachnospiraceae</taxon>
        <taxon>Sporanaerobium</taxon>
    </lineage>
</organism>
<comment type="caution">
    <text evidence="1">The sequence shown here is derived from an EMBL/GenBank/DDBJ whole genome shotgun (WGS) entry which is preliminary data.</text>
</comment>
<name>A0AC61DEB0_9FIRM</name>